<dbReference type="InterPro" id="IPR012347">
    <property type="entry name" value="Ferritin-like"/>
</dbReference>
<dbReference type="PANTHER" id="PTHR33531:SF7">
    <property type="entry name" value="HYPOTHETICAL MEMBRANE PROTEIN, CONSERVED"/>
    <property type="match status" value="1"/>
</dbReference>
<dbReference type="AlphaFoldDB" id="X1DMQ4"/>
<accession>X1DMQ4</accession>
<dbReference type="Gene3D" id="1.20.1260.10">
    <property type="match status" value="1"/>
</dbReference>
<dbReference type="InterPro" id="IPR009078">
    <property type="entry name" value="Ferritin-like_SF"/>
</dbReference>
<dbReference type="GO" id="GO:0046872">
    <property type="term" value="F:metal ion binding"/>
    <property type="evidence" value="ECO:0007669"/>
    <property type="project" value="InterPro"/>
</dbReference>
<sequence length="165" mass="18744">MKPSEEAALELFDKAMDTEREGIKVYEEAAAKAQDVKAREIFQMIAEAERRHLSIIEITKEDVRRTYSSYTFKGDFVSEVGKEIEAIGRQYIPKSTDEIVSASALDAINMGIKLEQDSIDFYSDAKTKVTNPGVANLFNILLLSERAHLLLFELNKTYITYPRRA</sequence>
<protein>
    <recommendedName>
        <fullName evidence="1">Rubrerythrin diiron-binding domain-containing protein</fullName>
    </recommendedName>
</protein>
<evidence type="ECO:0000259" key="1">
    <source>
        <dbReference type="Pfam" id="PF02915"/>
    </source>
</evidence>
<dbReference type="SUPFAM" id="SSF47240">
    <property type="entry name" value="Ferritin-like"/>
    <property type="match status" value="1"/>
</dbReference>
<dbReference type="Pfam" id="PF02915">
    <property type="entry name" value="Rubrerythrin"/>
    <property type="match status" value="1"/>
</dbReference>
<evidence type="ECO:0000313" key="2">
    <source>
        <dbReference type="EMBL" id="GAH22241.1"/>
    </source>
</evidence>
<comment type="caution">
    <text evidence="2">The sequence shown here is derived from an EMBL/GenBank/DDBJ whole genome shotgun (WGS) entry which is preliminary data.</text>
</comment>
<dbReference type="CDD" id="cd01045">
    <property type="entry name" value="Ferritin_like_AB"/>
    <property type="match status" value="1"/>
</dbReference>
<organism evidence="2">
    <name type="scientific">marine sediment metagenome</name>
    <dbReference type="NCBI Taxonomy" id="412755"/>
    <lineage>
        <taxon>unclassified sequences</taxon>
        <taxon>metagenomes</taxon>
        <taxon>ecological metagenomes</taxon>
    </lineage>
</organism>
<dbReference type="InterPro" id="IPR003251">
    <property type="entry name" value="Rr_diiron-bd_dom"/>
</dbReference>
<proteinExistence type="predicted"/>
<dbReference type="GO" id="GO:0016491">
    <property type="term" value="F:oxidoreductase activity"/>
    <property type="evidence" value="ECO:0007669"/>
    <property type="project" value="InterPro"/>
</dbReference>
<reference evidence="2" key="1">
    <citation type="journal article" date="2014" name="Front. Microbiol.">
        <title>High frequency of phylogenetically diverse reductive dehalogenase-homologous genes in deep subseafloor sedimentary metagenomes.</title>
        <authorList>
            <person name="Kawai M."/>
            <person name="Futagami T."/>
            <person name="Toyoda A."/>
            <person name="Takaki Y."/>
            <person name="Nishi S."/>
            <person name="Hori S."/>
            <person name="Arai W."/>
            <person name="Tsubouchi T."/>
            <person name="Morono Y."/>
            <person name="Uchiyama I."/>
            <person name="Ito T."/>
            <person name="Fujiyama A."/>
            <person name="Inagaki F."/>
            <person name="Takami H."/>
        </authorList>
    </citation>
    <scope>NUCLEOTIDE SEQUENCE</scope>
    <source>
        <strain evidence="2">Expedition CK06-06</strain>
    </source>
</reference>
<dbReference type="EMBL" id="BARU01000564">
    <property type="protein sequence ID" value="GAH22241.1"/>
    <property type="molecule type" value="Genomic_DNA"/>
</dbReference>
<name>X1DMQ4_9ZZZZ</name>
<gene>
    <name evidence="2" type="ORF">S03H2_01823</name>
</gene>
<dbReference type="PANTHER" id="PTHR33531">
    <property type="entry name" value="RUBRERYTHRIN SUBFAMILY"/>
    <property type="match status" value="1"/>
</dbReference>
<feature type="domain" description="Rubrerythrin diiron-binding" evidence="1">
    <location>
        <begin position="10"/>
        <end position="152"/>
    </location>
</feature>